<name>A0ABN9VQS9_9DINO</name>
<dbReference type="EMBL" id="CAUYUJ010017560">
    <property type="protein sequence ID" value="CAK0875818.1"/>
    <property type="molecule type" value="Genomic_DNA"/>
</dbReference>
<evidence type="ECO:0000313" key="2">
    <source>
        <dbReference type="EMBL" id="CAK0875818.1"/>
    </source>
</evidence>
<protein>
    <submittedName>
        <fullName evidence="2">Uncharacterized protein</fullName>
    </submittedName>
</protein>
<comment type="caution">
    <text evidence="2">The sequence shown here is derived from an EMBL/GenBank/DDBJ whole genome shotgun (WGS) entry which is preliminary data.</text>
</comment>
<feature type="compositionally biased region" description="Polar residues" evidence="1">
    <location>
        <begin position="1"/>
        <end position="14"/>
    </location>
</feature>
<keyword evidence="3" id="KW-1185">Reference proteome</keyword>
<organism evidence="2 3">
    <name type="scientific">Prorocentrum cordatum</name>
    <dbReference type="NCBI Taxonomy" id="2364126"/>
    <lineage>
        <taxon>Eukaryota</taxon>
        <taxon>Sar</taxon>
        <taxon>Alveolata</taxon>
        <taxon>Dinophyceae</taxon>
        <taxon>Prorocentrales</taxon>
        <taxon>Prorocentraceae</taxon>
        <taxon>Prorocentrum</taxon>
    </lineage>
</organism>
<accession>A0ABN9VQS9</accession>
<evidence type="ECO:0000256" key="1">
    <source>
        <dbReference type="SAM" id="MobiDB-lite"/>
    </source>
</evidence>
<proteinExistence type="predicted"/>
<sequence length="154" mass="16842">MLSYVCESTRQQRPGNRLADQGGREGPPGEMSAEPWRRHTATYGPRCAGGRPLRDCGPPEGRVRRRARSERGAGGGAELEGGGRRRSVKEGVQILATLPFLPSQPRLLHDGVEGVSAQQMPLTPPRWETRGQPHGVYQLVGLGEGQRKRTLMGR</sequence>
<reference evidence="2" key="1">
    <citation type="submission" date="2023-10" db="EMBL/GenBank/DDBJ databases">
        <authorList>
            <person name="Chen Y."/>
            <person name="Shah S."/>
            <person name="Dougan E. K."/>
            <person name="Thang M."/>
            <person name="Chan C."/>
        </authorList>
    </citation>
    <scope>NUCLEOTIDE SEQUENCE [LARGE SCALE GENOMIC DNA]</scope>
</reference>
<dbReference type="Proteomes" id="UP001189429">
    <property type="component" value="Unassembled WGS sequence"/>
</dbReference>
<evidence type="ECO:0000313" key="3">
    <source>
        <dbReference type="Proteomes" id="UP001189429"/>
    </source>
</evidence>
<gene>
    <name evidence="2" type="ORF">PCOR1329_LOCUS60387</name>
</gene>
<feature type="region of interest" description="Disordered" evidence="1">
    <location>
        <begin position="1"/>
        <end position="87"/>
    </location>
</feature>